<gene>
    <name evidence="1" type="ORF">V5799_020817</name>
</gene>
<evidence type="ECO:0000313" key="1">
    <source>
        <dbReference type="EMBL" id="KAK8777842.1"/>
    </source>
</evidence>
<dbReference type="AlphaFoldDB" id="A0AAQ4ET15"/>
<dbReference type="EMBL" id="JARKHS020011410">
    <property type="protein sequence ID" value="KAK8777842.1"/>
    <property type="molecule type" value="Genomic_DNA"/>
</dbReference>
<accession>A0AAQ4ET15</accession>
<keyword evidence="2" id="KW-1185">Reference proteome</keyword>
<protein>
    <submittedName>
        <fullName evidence="1">Uncharacterized protein</fullName>
    </submittedName>
</protein>
<sequence>MCREGLYFAPHSLGASDGNRAGCGLSAAVWEDALFSSDFAHQQAWLELRTVYAETATVATQDECLPHVSQRGREHISSTGFKWQTYNKSAVGR</sequence>
<proteinExistence type="predicted"/>
<reference evidence="1 2" key="1">
    <citation type="journal article" date="2023" name="Arcadia Sci">
        <title>De novo assembly of a long-read Amblyomma americanum tick genome.</title>
        <authorList>
            <person name="Chou S."/>
            <person name="Poskanzer K.E."/>
            <person name="Rollins M."/>
            <person name="Thuy-Boun P.S."/>
        </authorList>
    </citation>
    <scope>NUCLEOTIDE SEQUENCE [LARGE SCALE GENOMIC DNA]</scope>
    <source>
        <strain evidence="1">F_SG_1</strain>
        <tissue evidence="1">Salivary glands</tissue>
    </source>
</reference>
<dbReference type="Proteomes" id="UP001321473">
    <property type="component" value="Unassembled WGS sequence"/>
</dbReference>
<comment type="caution">
    <text evidence="1">The sequence shown here is derived from an EMBL/GenBank/DDBJ whole genome shotgun (WGS) entry which is preliminary data.</text>
</comment>
<name>A0AAQ4ET15_AMBAM</name>
<organism evidence="1 2">
    <name type="scientific">Amblyomma americanum</name>
    <name type="common">Lone star tick</name>
    <dbReference type="NCBI Taxonomy" id="6943"/>
    <lineage>
        <taxon>Eukaryota</taxon>
        <taxon>Metazoa</taxon>
        <taxon>Ecdysozoa</taxon>
        <taxon>Arthropoda</taxon>
        <taxon>Chelicerata</taxon>
        <taxon>Arachnida</taxon>
        <taxon>Acari</taxon>
        <taxon>Parasitiformes</taxon>
        <taxon>Ixodida</taxon>
        <taxon>Ixodoidea</taxon>
        <taxon>Ixodidae</taxon>
        <taxon>Amblyomminae</taxon>
        <taxon>Amblyomma</taxon>
    </lineage>
</organism>
<evidence type="ECO:0000313" key="2">
    <source>
        <dbReference type="Proteomes" id="UP001321473"/>
    </source>
</evidence>